<evidence type="ECO:0000313" key="2">
    <source>
        <dbReference type="Proteomes" id="UP000799755"/>
    </source>
</evidence>
<proteinExistence type="predicted"/>
<sequence>MLYGAKLALLGTVISTIASSAYAHMILANPIPFGPPGNTPLDNAPLDPQGSNFPCKQRDGDPYVIQKMNYLAVGSQQTLSFSGTAVHSGGSCQLAVSLDREPTKSSKWKVIYSIEGGCPGVGGAATTFPFTVPKELPNGQATFAWLWWNHSGNREIYMNCAPITVSGGSEGQDDFNQLPDVVFVNLVALNTCKNHENFDYIFENPGEYKTKIGSGPFEALCPGGAAGQLPASQTPASQALSVPSAPVIPSQAPTPSSAPISAPPNIASTVHTLVTVTAPTSGASSVTPSAAPPVVPSAPPATPGGGSTCSTDGALVCNGEDQFGLCNHGKVVFQPIAAGTRCQNGRITKRYFAHRAQRAHL</sequence>
<dbReference type="Proteomes" id="UP000799755">
    <property type="component" value="Unassembled WGS sequence"/>
</dbReference>
<protein>
    <submittedName>
        <fullName evidence="1">Uncharacterized protein</fullName>
    </submittedName>
</protein>
<comment type="caution">
    <text evidence="1">The sequence shown here is derived from an EMBL/GenBank/DDBJ whole genome shotgun (WGS) entry which is preliminary data.</text>
</comment>
<reference evidence="1" key="1">
    <citation type="journal article" date="2020" name="Stud. Mycol.">
        <title>101 Dothideomycetes genomes: a test case for predicting lifestyles and emergence of pathogens.</title>
        <authorList>
            <person name="Haridas S."/>
            <person name="Albert R."/>
            <person name="Binder M."/>
            <person name="Bloem J."/>
            <person name="Labutti K."/>
            <person name="Salamov A."/>
            <person name="Andreopoulos B."/>
            <person name="Baker S."/>
            <person name="Barry K."/>
            <person name="Bills G."/>
            <person name="Bluhm B."/>
            <person name="Cannon C."/>
            <person name="Castanera R."/>
            <person name="Culley D."/>
            <person name="Daum C."/>
            <person name="Ezra D."/>
            <person name="Gonzalez J."/>
            <person name="Henrissat B."/>
            <person name="Kuo A."/>
            <person name="Liang C."/>
            <person name="Lipzen A."/>
            <person name="Lutzoni F."/>
            <person name="Magnuson J."/>
            <person name="Mondo S."/>
            <person name="Nolan M."/>
            <person name="Ohm R."/>
            <person name="Pangilinan J."/>
            <person name="Park H.-J."/>
            <person name="Ramirez L."/>
            <person name="Alfaro M."/>
            <person name="Sun H."/>
            <person name="Tritt A."/>
            <person name="Yoshinaga Y."/>
            <person name="Zwiers L.-H."/>
            <person name="Turgeon B."/>
            <person name="Goodwin S."/>
            <person name="Spatafora J."/>
            <person name="Crous P."/>
            <person name="Grigoriev I."/>
        </authorList>
    </citation>
    <scope>NUCLEOTIDE SEQUENCE</scope>
    <source>
        <strain evidence="1">ATCC 200398</strain>
    </source>
</reference>
<accession>A0ACB6Q8Z2</accession>
<organism evidence="1 2">
    <name type="scientific">Lindgomyces ingoldianus</name>
    <dbReference type="NCBI Taxonomy" id="673940"/>
    <lineage>
        <taxon>Eukaryota</taxon>
        <taxon>Fungi</taxon>
        <taxon>Dikarya</taxon>
        <taxon>Ascomycota</taxon>
        <taxon>Pezizomycotina</taxon>
        <taxon>Dothideomycetes</taxon>
        <taxon>Pleosporomycetidae</taxon>
        <taxon>Pleosporales</taxon>
        <taxon>Lindgomycetaceae</taxon>
        <taxon>Lindgomyces</taxon>
    </lineage>
</organism>
<name>A0ACB6Q8Z2_9PLEO</name>
<keyword evidence="2" id="KW-1185">Reference proteome</keyword>
<dbReference type="EMBL" id="MU003551">
    <property type="protein sequence ID" value="KAF2463374.1"/>
    <property type="molecule type" value="Genomic_DNA"/>
</dbReference>
<gene>
    <name evidence="1" type="ORF">BDR25DRAFT_384675</name>
</gene>
<evidence type="ECO:0000313" key="1">
    <source>
        <dbReference type="EMBL" id="KAF2463374.1"/>
    </source>
</evidence>